<dbReference type="RefSeq" id="WP_284151754.1">
    <property type="nucleotide sequence ID" value="NZ_AP025516.1"/>
</dbReference>
<sequence length="227" mass="24849">MSTNKPRLQADADISRNRLLITIAGAVDKAELDRLYTDVRFCVADLKPGFDVITDLTQATLGHLSALPTFRKIMAYLASNGVRDVVRVMNPDNLIHRQILNHAARVPGYKAMYAASRAEAENLLRQSSERTCLRFSIPDLTVTLLFDGEKKSGRLVDISVGGCAIDLPEPPPTGSEVTITFTLAARDFSLLSRILRSDANECAAAFTALDDEEREALTTSLIAATRQ</sequence>
<keyword evidence="3" id="KW-1185">Reference proteome</keyword>
<dbReference type="Gene3D" id="2.40.10.220">
    <property type="entry name" value="predicted glycosyltransferase like domains"/>
    <property type="match status" value="1"/>
</dbReference>
<name>A0ABN6M6D8_9BACT</name>
<reference evidence="2 3" key="1">
    <citation type="submission" date="2022-01" db="EMBL/GenBank/DDBJ databases">
        <title>Desulfofustis limnae sp. nov., a novel mesophilic sulfate-reducing bacterium isolated from marsh soil.</title>
        <authorList>
            <person name="Watanabe M."/>
            <person name="Takahashi A."/>
            <person name="Kojima H."/>
            <person name="Fukui M."/>
        </authorList>
    </citation>
    <scope>NUCLEOTIDE SEQUENCE [LARGE SCALE GENOMIC DNA]</scope>
    <source>
        <strain evidence="2 3">PPLL</strain>
    </source>
</reference>
<evidence type="ECO:0000313" key="2">
    <source>
        <dbReference type="EMBL" id="BDD88385.1"/>
    </source>
</evidence>
<organism evidence="2 3">
    <name type="scientific">Desulfofustis limnaeus</name>
    <dbReference type="NCBI Taxonomy" id="2740163"/>
    <lineage>
        <taxon>Bacteria</taxon>
        <taxon>Pseudomonadati</taxon>
        <taxon>Thermodesulfobacteriota</taxon>
        <taxon>Desulfobulbia</taxon>
        <taxon>Desulfobulbales</taxon>
        <taxon>Desulfocapsaceae</taxon>
        <taxon>Desulfofustis</taxon>
    </lineage>
</organism>
<evidence type="ECO:0000259" key="1">
    <source>
        <dbReference type="Pfam" id="PF07238"/>
    </source>
</evidence>
<dbReference type="Pfam" id="PF07238">
    <property type="entry name" value="PilZ"/>
    <property type="match status" value="1"/>
</dbReference>
<gene>
    <name evidence="2" type="ORF">DPPLL_27500</name>
</gene>
<evidence type="ECO:0000313" key="3">
    <source>
        <dbReference type="Proteomes" id="UP000830055"/>
    </source>
</evidence>
<protein>
    <recommendedName>
        <fullName evidence="1">PilZ domain-containing protein</fullName>
    </recommendedName>
</protein>
<dbReference type="Proteomes" id="UP000830055">
    <property type="component" value="Chromosome"/>
</dbReference>
<proteinExistence type="predicted"/>
<dbReference type="SUPFAM" id="SSF141371">
    <property type="entry name" value="PilZ domain-like"/>
    <property type="match status" value="1"/>
</dbReference>
<accession>A0ABN6M6D8</accession>
<feature type="domain" description="PilZ" evidence="1">
    <location>
        <begin position="130"/>
        <end position="220"/>
    </location>
</feature>
<dbReference type="InterPro" id="IPR009875">
    <property type="entry name" value="PilZ_domain"/>
</dbReference>
<dbReference type="EMBL" id="AP025516">
    <property type="protein sequence ID" value="BDD88385.1"/>
    <property type="molecule type" value="Genomic_DNA"/>
</dbReference>